<protein>
    <submittedName>
        <fullName evidence="11">Mitochondrial carrier</fullName>
    </submittedName>
</protein>
<keyword evidence="5" id="KW-0999">Mitochondrion inner membrane</keyword>
<evidence type="ECO:0000313" key="12">
    <source>
        <dbReference type="Proteomes" id="UP000307440"/>
    </source>
</evidence>
<evidence type="ECO:0000256" key="5">
    <source>
        <dbReference type="ARBA" id="ARBA00022792"/>
    </source>
</evidence>
<evidence type="ECO:0000256" key="10">
    <source>
        <dbReference type="RuleBase" id="RU000488"/>
    </source>
</evidence>
<accession>A0A5C3KI83</accession>
<keyword evidence="7" id="KW-0496">Mitochondrion</keyword>
<sequence length="235" mass="26058">MILLNSCGGVATVVSTSPLDVVRVRLQSDLYPSVSRVDQSTVGPLVGKSGLHQTVLRTFIQSLNETCRMFTSIGRFEGWRGYFRGLGPSLIGVVPGASMKYFVYGNSKRLWGNALSQRRDATLVNALAAMSSNLVRATALNPIWLIRTRLQLDHSKKDGSGRARRYKNAFDCTRQIAQQEGFRGFYKGISASYLGTVDTVLHLSLYEHLKLALGRPFRQQGSRSFEKETFSELGS</sequence>
<evidence type="ECO:0000313" key="11">
    <source>
        <dbReference type="EMBL" id="TFK19774.1"/>
    </source>
</evidence>
<dbReference type="GO" id="GO:0015218">
    <property type="term" value="F:pyrimidine nucleotide transmembrane transporter activity"/>
    <property type="evidence" value="ECO:0007669"/>
    <property type="project" value="InterPro"/>
</dbReference>
<gene>
    <name evidence="11" type="ORF">FA15DRAFT_674164</name>
</gene>
<evidence type="ECO:0000256" key="9">
    <source>
        <dbReference type="PROSITE-ProRule" id="PRU00282"/>
    </source>
</evidence>
<comment type="subcellular location">
    <subcellularLocation>
        <location evidence="1">Mitochondrion inner membrane</location>
        <topology evidence="1">Multi-pass membrane protein</topology>
    </subcellularLocation>
</comment>
<dbReference type="InterPro" id="IPR023395">
    <property type="entry name" value="MCP_dom_sf"/>
</dbReference>
<dbReference type="PANTHER" id="PTHR45829">
    <property type="entry name" value="MITOCHONDRIAL CARRIER PROTEIN RIM2"/>
    <property type="match status" value="1"/>
</dbReference>
<dbReference type="STRING" id="230819.A0A5C3KI83"/>
<keyword evidence="6" id="KW-1133">Transmembrane helix</keyword>
<name>A0A5C3KI83_COPMA</name>
<dbReference type="SUPFAM" id="SSF103506">
    <property type="entry name" value="Mitochondrial carrier"/>
    <property type="match status" value="1"/>
</dbReference>
<dbReference type="InterPro" id="IPR018108">
    <property type="entry name" value="MCP_transmembrane"/>
</dbReference>
<dbReference type="Gene3D" id="1.50.40.10">
    <property type="entry name" value="Mitochondrial carrier domain"/>
    <property type="match status" value="1"/>
</dbReference>
<dbReference type="Pfam" id="PF00153">
    <property type="entry name" value="Mito_carr"/>
    <property type="match status" value="2"/>
</dbReference>
<dbReference type="Proteomes" id="UP000307440">
    <property type="component" value="Unassembled WGS sequence"/>
</dbReference>
<keyword evidence="12" id="KW-1185">Reference proteome</keyword>
<keyword evidence="8 9" id="KW-0472">Membrane</keyword>
<organism evidence="11 12">
    <name type="scientific">Coprinopsis marcescibilis</name>
    <name type="common">Agaric fungus</name>
    <name type="synonym">Psathyrella marcescibilis</name>
    <dbReference type="NCBI Taxonomy" id="230819"/>
    <lineage>
        <taxon>Eukaryota</taxon>
        <taxon>Fungi</taxon>
        <taxon>Dikarya</taxon>
        <taxon>Basidiomycota</taxon>
        <taxon>Agaricomycotina</taxon>
        <taxon>Agaricomycetes</taxon>
        <taxon>Agaricomycetidae</taxon>
        <taxon>Agaricales</taxon>
        <taxon>Agaricineae</taxon>
        <taxon>Psathyrellaceae</taxon>
        <taxon>Coprinopsis</taxon>
    </lineage>
</organism>
<evidence type="ECO:0000256" key="3">
    <source>
        <dbReference type="ARBA" id="ARBA00022692"/>
    </source>
</evidence>
<proteinExistence type="inferred from homology"/>
<dbReference type="InterPro" id="IPR049562">
    <property type="entry name" value="SLC25A33/36-like"/>
</dbReference>
<dbReference type="PROSITE" id="PS50920">
    <property type="entry name" value="SOLCAR"/>
    <property type="match status" value="2"/>
</dbReference>
<dbReference type="OrthoDB" id="269120at2759"/>
<evidence type="ECO:0000256" key="7">
    <source>
        <dbReference type="ARBA" id="ARBA00023128"/>
    </source>
</evidence>
<evidence type="ECO:0000256" key="6">
    <source>
        <dbReference type="ARBA" id="ARBA00022989"/>
    </source>
</evidence>
<evidence type="ECO:0000256" key="1">
    <source>
        <dbReference type="ARBA" id="ARBA00004448"/>
    </source>
</evidence>
<evidence type="ECO:0000256" key="2">
    <source>
        <dbReference type="ARBA" id="ARBA00022448"/>
    </source>
</evidence>
<dbReference type="EMBL" id="ML210326">
    <property type="protein sequence ID" value="TFK19774.1"/>
    <property type="molecule type" value="Genomic_DNA"/>
</dbReference>
<dbReference type="PANTHER" id="PTHR45829:SF4">
    <property type="entry name" value="MITOCHONDRIAL CARRIER PROTEIN RIM2"/>
    <property type="match status" value="1"/>
</dbReference>
<feature type="repeat" description="Solcar" evidence="9">
    <location>
        <begin position="120"/>
        <end position="212"/>
    </location>
</feature>
<evidence type="ECO:0000256" key="8">
    <source>
        <dbReference type="ARBA" id="ARBA00023136"/>
    </source>
</evidence>
<dbReference type="GO" id="GO:1990519">
    <property type="term" value="P:pyrimidine nucleotide import into mitochondrion"/>
    <property type="evidence" value="ECO:0007669"/>
    <property type="project" value="TreeGrafter"/>
</dbReference>
<dbReference type="AlphaFoldDB" id="A0A5C3KI83"/>
<reference evidence="11 12" key="1">
    <citation type="journal article" date="2019" name="Nat. Ecol. Evol.">
        <title>Megaphylogeny resolves global patterns of mushroom evolution.</title>
        <authorList>
            <person name="Varga T."/>
            <person name="Krizsan K."/>
            <person name="Foldi C."/>
            <person name="Dima B."/>
            <person name="Sanchez-Garcia M."/>
            <person name="Sanchez-Ramirez S."/>
            <person name="Szollosi G.J."/>
            <person name="Szarkandi J.G."/>
            <person name="Papp V."/>
            <person name="Albert L."/>
            <person name="Andreopoulos W."/>
            <person name="Angelini C."/>
            <person name="Antonin V."/>
            <person name="Barry K.W."/>
            <person name="Bougher N.L."/>
            <person name="Buchanan P."/>
            <person name="Buyck B."/>
            <person name="Bense V."/>
            <person name="Catcheside P."/>
            <person name="Chovatia M."/>
            <person name="Cooper J."/>
            <person name="Damon W."/>
            <person name="Desjardin D."/>
            <person name="Finy P."/>
            <person name="Geml J."/>
            <person name="Haridas S."/>
            <person name="Hughes K."/>
            <person name="Justo A."/>
            <person name="Karasinski D."/>
            <person name="Kautmanova I."/>
            <person name="Kiss B."/>
            <person name="Kocsube S."/>
            <person name="Kotiranta H."/>
            <person name="LaButti K.M."/>
            <person name="Lechner B.E."/>
            <person name="Liimatainen K."/>
            <person name="Lipzen A."/>
            <person name="Lukacs Z."/>
            <person name="Mihaltcheva S."/>
            <person name="Morgado L.N."/>
            <person name="Niskanen T."/>
            <person name="Noordeloos M.E."/>
            <person name="Ohm R.A."/>
            <person name="Ortiz-Santana B."/>
            <person name="Ovrebo C."/>
            <person name="Racz N."/>
            <person name="Riley R."/>
            <person name="Savchenko A."/>
            <person name="Shiryaev A."/>
            <person name="Soop K."/>
            <person name="Spirin V."/>
            <person name="Szebenyi C."/>
            <person name="Tomsovsky M."/>
            <person name="Tulloss R.E."/>
            <person name="Uehling J."/>
            <person name="Grigoriev I.V."/>
            <person name="Vagvolgyi C."/>
            <person name="Papp T."/>
            <person name="Martin F.M."/>
            <person name="Miettinen O."/>
            <person name="Hibbett D.S."/>
            <person name="Nagy L.G."/>
        </authorList>
    </citation>
    <scope>NUCLEOTIDE SEQUENCE [LARGE SCALE GENOMIC DNA]</scope>
    <source>
        <strain evidence="11 12">CBS 121175</strain>
    </source>
</reference>
<keyword evidence="2 10" id="KW-0813">Transport</keyword>
<keyword evidence="4" id="KW-0677">Repeat</keyword>
<evidence type="ECO:0000256" key="4">
    <source>
        <dbReference type="ARBA" id="ARBA00022737"/>
    </source>
</evidence>
<feature type="repeat" description="Solcar" evidence="9">
    <location>
        <begin position="1"/>
        <end position="110"/>
    </location>
</feature>
<comment type="similarity">
    <text evidence="10">Belongs to the mitochondrial carrier (TC 2.A.29) family.</text>
</comment>
<dbReference type="GO" id="GO:0005743">
    <property type="term" value="C:mitochondrial inner membrane"/>
    <property type="evidence" value="ECO:0007669"/>
    <property type="project" value="UniProtKB-SubCell"/>
</dbReference>
<keyword evidence="3 9" id="KW-0812">Transmembrane</keyword>